<comment type="caution">
    <text evidence="2">The sequence shown here is derived from an EMBL/GenBank/DDBJ whole genome shotgun (WGS) entry which is preliminary data.</text>
</comment>
<dbReference type="InterPro" id="IPR040521">
    <property type="entry name" value="KDZ"/>
</dbReference>
<evidence type="ECO:0000313" key="2">
    <source>
        <dbReference type="EMBL" id="KAL0058812.1"/>
    </source>
</evidence>
<name>A0ABR2ZEF3_9AGAR</name>
<evidence type="ECO:0000256" key="1">
    <source>
        <dbReference type="SAM" id="MobiDB-lite"/>
    </source>
</evidence>
<dbReference type="Proteomes" id="UP001437256">
    <property type="component" value="Unassembled WGS sequence"/>
</dbReference>
<proteinExistence type="predicted"/>
<dbReference type="Pfam" id="PF18758">
    <property type="entry name" value="KDZ"/>
    <property type="match status" value="1"/>
</dbReference>
<organism evidence="2 3">
    <name type="scientific">Marasmius tenuissimus</name>
    <dbReference type="NCBI Taxonomy" id="585030"/>
    <lineage>
        <taxon>Eukaryota</taxon>
        <taxon>Fungi</taxon>
        <taxon>Dikarya</taxon>
        <taxon>Basidiomycota</taxon>
        <taxon>Agaricomycotina</taxon>
        <taxon>Agaricomycetes</taxon>
        <taxon>Agaricomycetidae</taxon>
        <taxon>Agaricales</taxon>
        <taxon>Marasmiineae</taxon>
        <taxon>Marasmiaceae</taxon>
        <taxon>Marasmius</taxon>
    </lineage>
</organism>
<protein>
    <submittedName>
        <fullName evidence="2">Uncharacterized protein</fullName>
    </submittedName>
</protein>
<sequence length="533" mass="60533">MAEWESDLKVPSSISIIPVIPKFHHPAHKEEKHEKLDCNLVAGCGSADCECCERVWGGSLNAVAHSTKSMGPGSRLVVLNNHIGFHNWLKHVGIGNTLRRRYTQAIKDRNQQVKAHRGLTASLPSGLEEKWEKMCVRWETAGFDKAKVLNPYETEKRYMSQKAVERELAEAEGDRLKWGHILPSYECICLHLVGVGIGTIAGRKRTNDMTDSQGKTATEHRNVLHAKLRAWSLIQPIYMPGLLRYFTEMNEEIPDSSNNDVEPEDIILWLSSAIPLCYAQCFDNLDGIRHTLQLKTRMLLFKYANVSGQREGVKSQTVINSVHDRAKGFAEAYCAARATYLNLVGPGAWEEQLKVLKDGDVRSYVDPERVKQGPGQKGTKEDEVGEEIEDQAEEVVNDIDLVSEDQRDMRIRAQHGTGKTRLELSWIWLTSRINTTNGTDENDEILREVWCRSRARANRAKEQVLLVREEMRQTLRYLKWKANECKEETTGGGQMVDMRLGEGLRSYMLILSHLQAVPSITIPVVFWKDHSLH</sequence>
<gene>
    <name evidence="2" type="ORF">AAF712_014495</name>
</gene>
<feature type="region of interest" description="Disordered" evidence="1">
    <location>
        <begin position="366"/>
        <end position="387"/>
    </location>
</feature>
<dbReference type="EMBL" id="JBBXMP010000274">
    <property type="protein sequence ID" value="KAL0058812.1"/>
    <property type="molecule type" value="Genomic_DNA"/>
</dbReference>
<reference evidence="2 3" key="1">
    <citation type="submission" date="2024-05" db="EMBL/GenBank/DDBJ databases">
        <title>A draft genome resource for the thread blight pathogen Marasmius tenuissimus strain MS-2.</title>
        <authorList>
            <person name="Yulfo-Soto G.E."/>
            <person name="Baruah I.K."/>
            <person name="Amoako-Attah I."/>
            <person name="Bukari Y."/>
            <person name="Meinhardt L.W."/>
            <person name="Bailey B.A."/>
            <person name="Cohen S.P."/>
        </authorList>
    </citation>
    <scope>NUCLEOTIDE SEQUENCE [LARGE SCALE GENOMIC DNA]</scope>
    <source>
        <strain evidence="2 3">MS-2</strain>
    </source>
</reference>
<evidence type="ECO:0000313" key="3">
    <source>
        <dbReference type="Proteomes" id="UP001437256"/>
    </source>
</evidence>
<accession>A0ABR2ZEF3</accession>
<keyword evidence="3" id="KW-1185">Reference proteome</keyword>